<dbReference type="EC" id="3.4.14.11" evidence="3"/>
<feature type="signal peptide" evidence="9">
    <location>
        <begin position="1"/>
        <end position="23"/>
    </location>
</feature>
<accession>A0ABW3YKE3</accession>
<keyword evidence="12" id="KW-1185">Reference proteome</keyword>
<dbReference type="Pfam" id="PF02129">
    <property type="entry name" value="Peptidase_S15"/>
    <property type="match status" value="1"/>
</dbReference>
<comment type="similarity">
    <text evidence="2">Belongs to the peptidase S15 family.</text>
</comment>
<dbReference type="InterPro" id="IPR008252">
    <property type="entry name" value="Pept_S15_Xpro"/>
</dbReference>
<comment type="caution">
    <text evidence="11">The sequence shown here is derived from an EMBL/GenBank/DDBJ whole genome shotgun (WGS) entry which is preliminary data.</text>
</comment>
<evidence type="ECO:0000256" key="6">
    <source>
        <dbReference type="ARBA" id="ARBA00022801"/>
    </source>
</evidence>
<dbReference type="InterPro" id="IPR008979">
    <property type="entry name" value="Galactose-bd-like_sf"/>
</dbReference>
<dbReference type="SUPFAM" id="SSF53474">
    <property type="entry name" value="alpha/beta-Hydrolases"/>
    <property type="match status" value="1"/>
</dbReference>
<evidence type="ECO:0000256" key="4">
    <source>
        <dbReference type="ARBA" id="ARBA00022438"/>
    </source>
</evidence>
<evidence type="ECO:0000256" key="3">
    <source>
        <dbReference type="ARBA" id="ARBA00012463"/>
    </source>
</evidence>
<evidence type="ECO:0000256" key="7">
    <source>
        <dbReference type="ARBA" id="ARBA00022825"/>
    </source>
</evidence>
<dbReference type="Gene3D" id="3.40.50.1820">
    <property type="entry name" value="alpha/beta hydrolase"/>
    <property type="match status" value="2"/>
</dbReference>
<evidence type="ECO:0000256" key="5">
    <source>
        <dbReference type="ARBA" id="ARBA00022670"/>
    </source>
</evidence>
<dbReference type="EMBL" id="JBHTMP010000063">
    <property type="protein sequence ID" value="MFD1324957.1"/>
    <property type="molecule type" value="Genomic_DNA"/>
</dbReference>
<dbReference type="NCBIfam" id="NF003780">
    <property type="entry name" value="PRK05371.1-1"/>
    <property type="match status" value="1"/>
</dbReference>
<dbReference type="Gene3D" id="2.60.120.260">
    <property type="entry name" value="Galactose-binding domain-like"/>
    <property type="match status" value="1"/>
</dbReference>
<evidence type="ECO:0000313" key="11">
    <source>
        <dbReference type="EMBL" id="MFD1324957.1"/>
    </source>
</evidence>
<protein>
    <recommendedName>
        <fullName evidence="3">Xaa-Pro dipeptidyl-peptidase</fullName>
        <ecNumber evidence="3">3.4.14.11</ecNumber>
    </recommendedName>
    <alternativeName>
        <fullName evidence="8">X-prolyl-dipeptidyl aminopeptidase</fullName>
    </alternativeName>
</protein>
<dbReference type="InterPro" id="IPR000383">
    <property type="entry name" value="Xaa-Pro-like_dom"/>
</dbReference>
<dbReference type="SMART" id="SM00939">
    <property type="entry name" value="PepX_C"/>
    <property type="match status" value="1"/>
</dbReference>
<comment type="catalytic activity">
    <reaction evidence="1">
        <text>Hydrolyzes Xaa-Pro-|- bonds to release unblocked, N-terminal dipeptides from substrates including Ala-Pro-|-p-nitroanilide and (sequentially) Tyr-Pro-|-Phe-Pro-|-Gly-Pro-|-Ile.</text>
        <dbReference type="EC" id="3.4.14.11"/>
    </reaction>
</comment>
<keyword evidence="5" id="KW-0645">Protease</keyword>
<evidence type="ECO:0000313" key="12">
    <source>
        <dbReference type="Proteomes" id="UP001597260"/>
    </source>
</evidence>
<evidence type="ECO:0000256" key="9">
    <source>
        <dbReference type="SAM" id="SignalP"/>
    </source>
</evidence>
<evidence type="ECO:0000256" key="8">
    <source>
        <dbReference type="ARBA" id="ARBA00030045"/>
    </source>
</evidence>
<dbReference type="Proteomes" id="UP001597260">
    <property type="component" value="Unassembled WGS sequence"/>
</dbReference>
<dbReference type="InterPro" id="IPR013736">
    <property type="entry name" value="Xaa-Pro_dipept_C"/>
</dbReference>
<dbReference type="Pfam" id="PF08530">
    <property type="entry name" value="PepX_C"/>
    <property type="match status" value="1"/>
</dbReference>
<sequence length="594" mass="63873">MRVVPRAATVLAMIAASGVPGLAAPSTVAAASITPTVVINERVYVESTVDSDHDGRRDRVAIDITRPDTTAQVPVVFEHSPYRGSWTEYPFHNVDPDRLPQEGLFGGGSAVPDAGRLGGPANTKSVPALLSQNEENYFLANGYAMVLGYSIGTGPSDGCATSGDRQETLGTTAVIDWLNGRARGFDSTGQPVTASWSTGNVGMIGASYNGTLPNMAASTGVAGLKAIVPIAAISSWYDYYRANGLVVAPGGYQGEDTDVLAGFVGGDRLNCASQLARLTNDQDRRTGDYNAFWRDRDYVDASRVTAGVFVVHGQSDWNVKGQHYAQWYDSLRRHDVPRKIWLHRGGHGGPGSRPDFQDTVIRWFDYFVKGIDNGIVDEPMAEVEYTDGTWRQYADWPDPAARNTVLNLSATSSTAPGRLSLGRGGGNVRQNFVDQGRTNRAPALVADPDTANPNRLVYRTGPLPETLRLSGAPRVTVRAAVTNRKAANLTALLVDYGPAGSNSAPVIVTRGWLDPQNRAGKARSLPVMPGQEYDLTFNMQPRDYYFSAGRRIGLVIISTDYDYTLRPPGGTGLRVVPGRSSLILPLVGHLPHLG</sequence>
<keyword evidence="9" id="KW-0732">Signal</keyword>
<feature type="domain" description="Xaa-Pro dipeptidyl-peptidase C-terminal" evidence="10">
    <location>
        <begin position="361"/>
        <end position="583"/>
    </location>
</feature>
<gene>
    <name evidence="11" type="ORF">ACFQ4H_28120</name>
</gene>
<dbReference type="InterPro" id="IPR029058">
    <property type="entry name" value="AB_hydrolase_fold"/>
</dbReference>
<evidence type="ECO:0000256" key="1">
    <source>
        <dbReference type="ARBA" id="ARBA00000123"/>
    </source>
</evidence>
<feature type="chain" id="PRO_5046990951" description="Xaa-Pro dipeptidyl-peptidase" evidence="9">
    <location>
        <begin position="24"/>
        <end position="594"/>
    </location>
</feature>
<dbReference type="RefSeq" id="WP_377576456.1">
    <property type="nucleotide sequence ID" value="NZ_JBHTMP010000063.1"/>
</dbReference>
<evidence type="ECO:0000256" key="2">
    <source>
        <dbReference type="ARBA" id="ARBA00010819"/>
    </source>
</evidence>
<dbReference type="PRINTS" id="PR00923">
    <property type="entry name" value="LACTOPTASE"/>
</dbReference>
<name>A0ABW3YKE3_9ACTN</name>
<keyword evidence="7" id="KW-0720">Serine protease</keyword>
<dbReference type="SUPFAM" id="SSF49785">
    <property type="entry name" value="Galactose-binding domain-like"/>
    <property type="match status" value="1"/>
</dbReference>
<keyword evidence="4" id="KW-0031">Aminopeptidase</keyword>
<keyword evidence="6" id="KW-0378">Hydrolase</keyword>
<evidence type="ECO:0000259" key="10">
    <source>
        <dbReference type="SMART" id="SM00939"/>
    </source>
</evidence>
<organism evidence="11 12">
    <name type="scientific">Micromonospora sonneratiae</name>
    <dbReference type="NCBI Taxonomy" id="1184706"/>
    <lineage>
        <taxon>Bacteria</taxon>
        <taxon>Bacillati</taxon>
        <taxon>Actinomycetota</taxon>
        <taxon>Actinomycetes</taxon>
        <taxon>Micromonosporales</taxon>
        <taxon>Micromonosporaceae</taxon>
        <taxon>Micromonospora</taxon>
    </lineage>
</organism>
<proteinExistence type="inferred from homology"/>
<reference evidence="12" key="1">
    <citation type="journal article" date="2019" name="Int. J. Syst. Evol. Microbiol.">
        <title>The Global Catalogue of Microorganisms (GCM) 10K type strain sequencing project: providing services to taxonomists for standard genome sequencing and annotation.</title>
        <authorList>
            <consortium name="The Broad Institute Genomics Platform"/>
            <consortium name="The Broad Institute Genome Sequencing Center for Infectious Disease"/>
            <person name="Wu L."/>
            <person name="Ma J."/>
        </authorList>
    </citation>
    <scope>NUCLEOTIDE SEQUENCE [LARGE SCALE GENOMIC DNA]</scope>
    <source>
        <strain evidence="12">JCM 31037</strain>
    </source>
</reference>